<feature type="region of interest" description="Disordered" evidence="8">
    <location>
        <begin position="646"/>
        <end position="680"/>
    </location>
</feature>
<dbReference type="InterPro" id="IPR012677">
    <property type="entry name" value="Nucleotide-bd_a/b_plait_sf"/>
</dbReference>
<keyword evidence="2 6" id="KW-0963">Cytoplasm</keyword>
<accession>A0AAD9L8L0</accession>
<evidence type="ECO:0000256" key="6">
    <source>
        <dbReference type="HAMAP-Rule" id="MF_03001"/>
    </source>
</evidence>
<comment type="subcellular location">
    <subcellularLocation>
        <location evidence="1 6 7">Cytoplasm</location>
    </subcellularLocation>
</comment>
<feature type="compositionally biased region" description="Basic and acidic residues" evidence="8">
    <location>
        <begin position="647"/>
        <end position="663"/>
    </location>
</feature>
<dbReference type="GO" id="GO:0003723">
    <property type="term" value="F:RNA binding"/>
    <property type="evidence" value="ECO:0007669"/>
    <property type="project" value="UniProtKB-UniRule"/>
</dbReference>
<evidence type="ECO:0000259" key="9">
    <source>
        <dbReference type="PROSITE" id="PS50102"/>
    </source>
</evidence>
<evidence type="ECO:0000256" key="1">
    <source>
        <dbReference type="ARBA" id="ARBA00004496"/>
    </source>
</evidence>
<dbReference type="GO" id="GO:0016282">
    <property type="term" value="C:eukaryotic 43S preinitiation complex"/>
    <property type="evidence" value="ECO:0007669"/>
    <property type="project" value="UniProtKB-UniRule"/>
</dbReference>
<evidence type="ECO:0000256" key="3">
    <source>
        <dbReference type="ARBA" id="ARBA00022540"/>
    </source>
</evidence>
<dbReference type="SUPFAM" id="SSF54928">
    <property type="entry name" value="RNA-binding domain, RBD"/>
    <property type="match status" value="1"/>
</dbReference>
<organism evidence="10 11">
    <name type="scientific">Papiliotrema laurentii</name>
    <name type="common">Cryptococcus laurentii</name>
    <dbReference type="NCBI Taxonomy" id="5418"/>
    <lineage>
        <taxon>Eukaryota</taxon>
        <taxon>Fungi</taxon>
        <taxon>Dikarya</taxon>
        <taxon>Basidiomycota</taxon>
        <taxon>Agaricomycotina</taxon>
        <taxon>Tremellomycetes</taxon>
        <taxon>Tremellales</taxon>
        <taxon>Rhynchogastremaceae</taxon>
        <taxon>Papiliotrema</taxon>
    </lineage>
</organism>
<keyword evidence="11" id="KW-1185">Reference proteome</keyword>
<dbReference type="PANTHER" id="PTHR14068">
    <property type="entry name" value="EUKARYOTIC TRANSLATION INITIATION FACTOR 3 EIF3 -RELATED"/>
    <property type="match status" value="1"/>
</dbReference>
<dbReference type="AlphaFoldDB" id="A0AAD9L8L0"/>
<name>A0AAD9L8L0_PAPLA</name>
<dbReference type="GO" id="GO:0031369">
    <property type="term" value="F:translation initiation factor binding"/>
    <property type="evidence" value="ECO:0007669"/>
    <property type="project" value="InterPro"/>
</dbReference>
<evidence type="ECO:0000256" key="7">
    <source>
        <dbReference type="PIRNR" id="PIRNR036424"/>
    </source>
</evidence>
<comment type="function">
    <text evidence="7">Component of the eukaryotic translation initiation factor 3 (eIF-3) complex, which is involved in protein synthesis and, together with other initiation factors, stimulates binding of mRNA and methionyl-tRNAi to the 40S ribosome.</text>
</comment>
<dbReference type="GO" id="GO:0033290">
    <property type="term" value="C:eukaryotic 48S preinitiation complex"/>
    <property type="evidence" value="ECO:0007669"/>
    <property type="project" value="UniProtKB-UniRule"/>
</dbReference>
<evidence type="ECO:0000256" key="2">
    <source>
        <dbReference type="ARBA" id="ARBA00022490"/>
    </source>
</evidence>
<keyword evidence="5 6" id="KW-0648">Protein biosynthesis</keyword>
<dbReference type="InterPro" id="IPR000504">
    <property type="entry name" value="RRM_dom"/>
</dbReference>
<dbReference type="Gene3D" id="2.130.10.10">
    <property type="entry name" value="YVTN repeat-like/Quinoprotein amine dehydrogenase"/>
    <property type="match status" value="2"/>
</dbReference>
<dbReference type="EMBL" id="JAODAN010000002">
    <property type="protein sequence ID" value="KAK1926394.1"/>
    <property type="molecule type" value="Genomic_DNA"/>
</dbReference>
<feature type="domain" description="RRM" evidence="9">
    <location>
        <begin position="34"/>
        <end position="122"/>
    </location>
</feature>
<evidence type="ECO:0000256" key="5">
    <source>
        <dbReference type="ARBA" id="ARBA00022917"/>
    </source>
</evidence>
<dbReference type="HAMAP" id="MF_03001">
    <property type="entry name" value="eIF3b"/>
    <property type="match status" value="1"/>
</dbReference>
<protein>
    <recommendedName>
        <fullName evidence="6">Eukaryotic translation initiation factor 3 subunit B</fullName>
        <shortName evidence="6">eIF3b</shortName>
    </recommendedName>
    <alternativeName>
        <fullName evidence="6">Eukaryotic translation initiation factor 3 90 kDa subunit homolog</fullName>
        <shortName evidence="6">eIF3 p90</shortName>
    </alternativeName>
    <alternativeName>
        <fullName evidence="6">Translation initiation factor eIF3, p90 subunit homolog</fullName>
    </alternativeName>
</protein>
<dbReference type="Proteomes" id="UP001182556">
    <property type="component" value="Unassembled WGS sequence"/>
</dbReference>
<dbReference type="InterPro" id="IPR011400">
    <property type="entry name" value="EIF3B"/>
</dbReference>
<dbReference type="SUPFAM" id="SSF82171">
    <property type="entry name" value="DPP6 N-terminal domain-like"/>
    <property type="match status" value="1"/>
</dbReference>
<feature type="compositionally biased region" description="Basic and acidic residues" evidence="8">
    <location>
        <begin position="670"/>
        <end position="680"/>
    </location>
</feature>
<sequence>MSEEEERDFQAEIEEGFAEIEQKYAVDTQQGFENVLVIDNTPIVDESKKDKLLARLRSEFSKAGAPLDEDRIQMPWDDAAGTNKGFLFLTYPDAQQAENALRVLDGLKFGSKNTLYVNRFGDIERYANLPVGEGELPTGWREKPYVEKDHLRSWLGDAAGRDQYLTFRDTDVNILWNGRNGNAEPVRDSEGKIVKNNKWGDFYLQWSPLGTYLASLHRVGVALWSGPKLDGPVGVNVLRFTHPGVRFIQFSPCENYLVTWSDEPLPLREPFGPEDEGNQFVVWDVKSTRVLRTFPHEQPAQRGDEPPRFQWPLFKWSPDDAYVAKVVPGSAIQVYELPSMGLLDKKSIKIEGVQDFEWCPMSEKDWEARKKGKGREVMFVYWQPEAQNQPARVNLMAIPSRNIVRSKNLFNVTDCKFYFQNQGDFLCVKVDRHARKAKSKKATFCNLELFRLREKDFPIEVIEHKDYVPSFAWEPHGNRFSIISTNDPNYGQNIPGVVVKFNVDFYAPDPKKGDFIPIKKLDGKIANTIMWSPKGRHIVLATLASPTKFDIEFWDLDFTTDDNPNKKEAEPGANVQMLGTGEHYGVTDIAWDPSGRYLATHASAWRQSPEPGYKIWDFKGTELVSQQLDRFKQFLWRPRPPTLLSKDQQRKVRKELKEHSRAFDEEDAAEENRGSAEKLAQRQREIAEWDAWRARNVARLAEARKARGKELKKATQEAGEEEKVEEWIEEMIDETEEVVV</sequence>
<dbReference type="GO" id="GO:0005852">
    <property type="term" value="C:eukaryotic translation initiation factor 3 complex"/>
    <property type="evidence" value="ECO:0007669"/>
    <property type="project" value="UniProtKB-UniRule"/>
</dbReference>
<evidence type="ECO:0000313" key="10">
    <source>
        <dbReference type="EMBL" id="KAK1926394.1"/>
    </source>
</evidence>
<comment type="subunit">
    <text evidence="6 7">Component of the eukaryotic translation initiation factor 3 (eIF-3) complex.</text>
</comment>
<dbReference type="PANTHER" id="PTHR14068:SF0">
    <property type="entry name" value="EUKARYOTIC TRANSLATION INITIATION FACTOR 3 SUBUNIT B"/>
    <property type="match status" value="1"/>
</dbReference>
<dbReference type="GO" id="GO:0001732">
    <property type="term" value="P:formation of cytoplasmic translation initiation complex"/>
    <property type="evidence" value="ECO:0007669"/>
    <property type="project" value="UniProtKB-UniRule"/>
</dbReference>
<dbReference type="CDD" id="cd12278">
    <property type="entry name" value="RRM_eIF3B"/>
    <property type="match status" value="1"/>
</dbReference>
<dbReference type="PIRSF" id="PIRSF036424">
    <property type="entry name" value="eIF3b"/>
    <property type="match status" value="1"/>
</dbReference>
<comment type="caution">
    <text evidence="10">The sequence shown here is derived from an EMBL/GenBank/DDBJ whole genome shotgun (WGS) entry which is preliminary data.</text>
</comment>
<evidence type="ECO:0000313" key="11">
    <source>
        <dbReference type="Proteomes" id="UP001182556"/>
    </source>
</evidence>
<evidence type="ECO:0000256" key="8">
    <source>
        <dbReference type="SAM" id="MobiDB-lite"/>
    </source>
</evidence>
<gene>
    <name evidence="6" type="primary">PRT1</name>
    <name evidence="10" type="ORF">DB88DRAFT_435200</name>
</gene>
<proteinExistence type="inferred from homology"/>
<dbReference type="InterPro" id="IPR035979">
    <property type="entry name" value="RBD_domain_sf"/>
</dbReference>
<reference evidence="10" key="1">
    <citation type="submission" date="2023-02" db="EMBL/GenBank/DDBJ databases">
        <title>Identification and recombinant expression of a fungal hydrolase from Papiliotrema laurentii that hydrolyzes apple cutin and clears colloidal polyester polyurethane.</title>
        <authorList>
            <consortium name="DOE Joint Genome Institute"/>
            <person name="Roman V.A."/>
            <person name="Bojanowski C."/>
            <person name="Crable B.R."/>
            <person name="Wagner D.N."/>
            <person name="Hung C.S."/>
            <person name="Nadeau L.J."/>
            <person name="Schratz L."/>
            <person name="Haridas S."/>
            <person name="Pangilinan J."/>
            <person name="Lipzen A."/>
            <person name="Na H."/>
            <person name="Yan M."/>
            <person name="Ng V."/>
            <person name="Grigoriev I.V."/>
            <person name="Spatafora J.W."/>
            <person name="Barlow D."/>
            <person name="Biffinger J."/>
            <person name="Kelley-Loughnane N."/>
            <person name="Varaljay V.A."/>
            <person name="Crookes-Goodson W.J."/>
        </authorList>
    </citation>
    <scope>NUCLEOTIDE SEQUENCE</scope>
    <source>
        <strain evidence="10">5307AH</strain>
    </source>
</reference>
<dbReference type="Pfam" id="PF08662">
    <property type="entry name" value="eIF2A"/>
    <property type="match status" value="1"/>
</dbReference>
<dbReference type="InterPro" id="IPR013979">
    <property type="entry name" value="TIF_beta_prop-like"/>
</dbReference>
<dbReference type="PROSITE" id="PS50102">
    <property type="entry name" value="RRM"/>
    <property type="match status" value="1"/>
</dbReference>
<evidence type="ECO:0000256" key="4">
    <source>
        <dbReference type="ARBA" id="ARBA00022884"/>
    </source>
</evidence>
<dbReference type="InterPro" id="IPR034363">
    <property type="entry name" value="eIF3B_RRM"/>
</dbReference>
<keyword evidence="3 6" id="KW-0396">Initiation factor</keyword>
<keyword evidence="4 6" id="KW-0694">RNA-binding</keyword>
<comment type="similarity">
    <text evidence="6 7">Belongs to the eIF-3 subunit B family.</text>
</comment>
<dbReference type="Gene3D" id="3.30.70.330">
    <property type="match status" value="1"/>
</dbReference>
<dbReference type="InterPro" id="IPR015943">
    <property type="entry name" value="WD40/YVTN_repeat-like_dom_sf"/>
</dbReference>
<dbReference type="GO" id="GO:0003743">
    <property type="term" value="F:translation initiation factor activity"/>
    <property type="evidence" value="ECO:0007669"/>
    <property type="project" value="UniProtKB-UniRule"/>
</dbReference>
<comment type="function">
    <text evidence="6">RNA-binding component of the eukaryotic translation initiation factor 3 (eIF-3) complex, which is involved in protein synthesis of a specialized repertoire of mRNAs and, together with other initiation factors, stimulates binding of mRNA and methionyl-tRNAi to the 40S ribosome. The eIF-3 complex specifically targets and initiates translation of a subset of mRNAs involved in cell proliferation.</text>
</comment>